<feature type="compositionally biased region" description="Pro residues" evidence="1">
    <location>
        <begin position="2450"/>
        <end position="2466"/>
    </location>
</feature>
<evidence type="ECO:0000259" key="5">
    <source>
        <dbReference type="Pfam" id="PF25549"/>
    </source>
</evidence>
<reference evidence="6 7" key="1">
    <citation type="submission" date="2023-04" db="EMBL/GenBank/DDBJ databases">
        <title>Funneling lignin-derived compounds into biodiesel using alkali-halophilic Citricoccus sp. P2.</title>
        <authorList>
            <person name="Luo C.-B."/>
        </authorList>
    </citation>
    <scope>NUCLEOTIDE SEQUENCE [LARGE SCALE GENOMIC DNA]</scope>
    <source>
        <strain evidence="6 7">P2</strain>
    </source>
</reference>
<feature type="transmembrane region" description="Helical" evidence="2">
    <location>
        <begin position="2971"/>
        <end position="2991"/>
    </location>
</feature>
<dbReference type="Pfam" id="PF25549">
    <property type="entry name" value="DUF7927"/>
    <property type="match status" value="3"/>
</dbReference>
<feature type="domain" description="DUF7507" evidence="4">
    <location>
        <begin position="970"/>
        <end position="1072"/>
    </location>
</feature>
<feature type="domain" description="DUF7507" evidence="4">
    <location>
        <begin position="709"/>
        <end position="808"/>
    </location>
</feature>
<feature type="compositionally biased region" description="Pro residues" evidence="1">
    <location>
        <begin position="1452"/>
        <end position="1468"/>
    </location>
</feature>
<feature type="region of interest" description="Disordered" evidence="1">
    <location>
        <begin position="1691"/>
        <end position="1718"/>
    </location>
</feature>
<feature type="region of interest" description="Disordered" evidence="1">
    <location>
        <begin position="2689"/>
        <end position="2716"/>
    </location>
</feature>
<feature type="domain" description="DUF7927" evidence="5">
    <location>
        <begin position="287"/>
        <end position="427"/>
    </location>
</feature>
<feature type="domain" description="DUF7507" evidence="4">
    <location>
        <begin position="1984"/>
        <end position="2081"/>
    </location>
</feature>
<feature type="domain" description="DUF7927" evidence="5">
    <location>
        <begin position="571"/>
        <end position="705"/>
    </location>
</feature>
<dbReference type="InterPro" id="IPR011047">
    <property type="entry name" value="Quinoprotein_ADH-like_sf"/>
</dbReference>
<feature type="domain" description="DUF7507" evidence="4">
    <location>
        <begin position="1230"/>
        <end position="1326"/>
    </location>
</feature>
<feature type="domain" description="SpaA-like prealbumin fold" evidence="3">
    <location>
        <begin position="159"/>
        <end position="281"/>
    </location>
</feature>
<dbReference type="NCBIfam" id="TIGR01451">
    <property type="entry name" value="B_ant_repeat"/>
    <property type="match status" value="20"/>
</dbReference>
<feature type="compositionally biased region" description="Pro residues" evidence="1">
    <location>
        <begin position="805"/>
        <end position="820"/>
    </location>
</feature>
<dbReference type="Gene3D" id="2.60.40.740">
    <property type="match status" value="3"/>
</dbReference>
<dbReference type="InterPro" id="IPR013783">
    <property type="entry name" value="Ig-like_fold"/>
</dbReference>
<evidence type="ECO:0000259" key="3">
    <source>
        <dbReference type="Pfam" id="PF20674"/>
    </source>
</evidence>
<keyword evidence="2" id="KW-0812">Transmembrane</keyword>
<keyword evidence="2" id="KW-1133">Transmembrane helix</keyword>
<dbReference type="PANTHER" id="PTHR34819">
    <property type="entry name" value="LARGE CYSTEINE-RICH PERIPLASMIC PROTEIN OMCB"/>
    <property type="match status" value="1"/>
</dbReference>
<feature type="region of interest" description="Disordered" evidence="1">
    <location>
        <begin position="674"/>
        <end position="705"/>
    </location>
</feature>
<feature type="region of interest" description="Disordered" evidence="1">
    <location>
        <begin position="1452"/>
        <end position="1476"/>
    </location>
</feature>
<protein>
    <recommendedName>
        <fullName evidence="8">Repeat protein (TIGR01451 family)</fullName>
    </recommendedName>
</protein>
<dbReference type="SMART" id="SM00710">
    <property type="entry name" value="PbH1"/>
    <property type="match status" value="15"/>
</dbReference>
<organism evidence="6 7">
    <name type="scientific">Citricoccus muralis</name>
    <dbReference type="NCBI Taxonomy" id="169134"/>
    <lineage>
        <taxon>Bacteria</taxon>
        <taxon>Bacillati</taxon>
        <taxon>Actinomycetota</taxon>
        <taxon>Actinomycetes</taxon>
        <taxon>Micrococcales</taxon>
        <taxon>Micrococcaceae</taxon>
        <taxon>Citricoccus</taxon>
    </lineage>
</organism>
<feature type="compositionally biased region" description="Pro residues" evidence="1">
    <location>
        <begin position="2693"/>
        <end position="2709"/>
    </location>
</feature>
<feature type="region of interest" description="Disordered" evidence="1">
    <location>
        <begin position="2449"/>
        <end position="2474"/>
    </location>
</feature>
<accession>A0ABY8H7Q7</accession>
<feature type="compositionally biased region" description="Pro residues" evidence="1">
    <location>
        <begin position="2194"/>
        <end position="2210"/>
    </location>
</feature>
<dbReference type="EMBL" id="CP121252">
    <property type="protein sequence ID" value="WFP16698.1"/>
    <property type="molecule type" value="Genomic_DNA"/>
</dbReference>
<keyword evidence="7" id="KW-1185">Reference proteome</keyword>
<feature type="domain" description="DUF7507" evidence="4">
    <location>
        <begin position="838"/>
        <end position="943"/>
    </location>
</feature>
<feature type="domain" description="DUF7507" evidence="4">
    <location>
        <begin position="2483"/>
        <end position="2580"/>
    </location>
</feature>
<feature type="region of interest" description="Disordered" evidence="1">
    <location>
        <begin position="1066"/>
        <end position="1090"/>
    </location>
</feature>
<feature type="compositionally biased region" description="Pro residues" evidence="1">
    <location>
        <begin position="1951"/>
        <end position="1967"/>
    </location>
</feature>
<feature type="domain" description="DUF7507" evidence="4">
    <location>
        <begin position="1356"/>
        <end position="1454"/>
    </location>
</feature>
<feature type="region of interest" description="Disordered" evidence="1">
    <location>
        <begin position="931"/>
        <end position="963"/>
    </location>
</feature>
<feature type="domain" description="DUF7507" evidence="4">
    <location>
        <begin position="2101"/>
        <end position="2198"/>
    </location>
</feature>
<dbReference type="InterPro" id="IPR006626">
    <property type="entry name" value="PbH1"/>
</dbReference>
<feature type="region of interest" description="Disordered" evidence="1">
    <location>
        <begin position="798"/>
        <end position="820"/>
    </location>
</feature>
<dbReference type="Gene3D" id="2.60.40.10">
    <property type="entry name" value="Immunoglobulins"/>
    <property type="match status" value="3"/>
</dbReference>
<evidence type="ECO:0000256" key="1">
    <source>
        <dbReference type="SAM" id="MobiDB-lite"/>
    </source>
</evidence>
<dbReference type="Proteomes" id="UP001219037">
    <property type="component" value="Chromosome"/>
</dbReference>
<dbReference type="SUPFAM" id="SSF50998">
    <property type="entry name" value="Quinoprotein alcohol dehydrogenase-like"/>
    <property type="match status" value="1"/>
</dbReference>
<dbReference type="InterPro" id="IPR055354">
    <property type="entry name" value="DUF7507"/>
</dbReference>
<feature type="domain" description="DUF7507" evidence="4">
    <location>
        <begin position="2354"/>
        <end position="2452"/>
    </location>
</feature>
<feature type="domain" description="DUF7507" evidence="4">
    <location>
        <begin position="1855"/>
        <end position="1953"/>
    </location>
</feature>
<feature type="region of interest" description="Disordered" evidence="1">
    <location>
        <begin position="2815"/>
        <end position="2834"/>
    </location>
</feature>
<dbReference type="InterPro" id="IPR047589">
    <property type="entry name" value="DUF11_rpt"/>
</dbReference>
<dbReference type="Pfam" id="PF20674">
    <property type="entry name" value="SpaA_3"/>
    <property type="match status" value="1"/>
</dbReference>
<feature type="compositionally biased region" description="Pro residues" evidence="1">
    <location>
        <begin position="1196"/>
        <end position="1212"/>
    </location>
</feature>
<feature type="region of interest" description="Disordered" evidence="1">
    <location>
        <begin position="1950"/>
        <end position="1975"/>
    </location>
</feature>
<dbReference type="PANTHER" id="PTHR34819:SF3">
    <property type="entry name" value="CELL SURFACE PROTEIN"/>
    <property type="match status" value="1"/>
</dbReference>
<feature type="region of interest" description="Disordered" evidence="1">
    <location>
        <begin position="1192"/>
        <end position="1219"/>
    </location>
</feature>
<gene>
    <name evidence="6" type="ORF">P8192_00800</name>
</gene>
<dbReference type="InterPro" id="IPR048834">
    <property type="entry name" value="SpaA_pre-album"/>
</dbReference>
<proteinExistence type="predicted"/>
<evidence type="ECO:0000313" key="7">
    <source>
        <dbReference type="Proteomes" id="UP001219037"/>
    </source>
</evidence>
<feature type="region of interest" description="Disordered" evidence="1">
    <location>
        <begin position="539"/>
        <end position="558"/>
    </location>
</feature>
<feature type="domain" description="DUF7507" evidence="4">
    <location>
        <begin position="1485"/>
        <end position="1582"/>
    </location>
</feature>
<evidence type="ECO:0000259" key="4">
    <source>
        <dbReference type="Pfam" id="PF24346"/>
    </source>
</evidence>
<feature type="domain" description="DUF7507" evidence="4">
    <location>
        <begin position="2228"/>
        <end position="2324"/>
    </location>
</feature>
<dbReference type="InterPro" id="IPR057687">
    <property type="entry name" value="DUF7927"/>
</dbReference>
<feature type="region of interest" description="Disordered" evidence="1">
    <location>
        <begin position="566"/>
        <end position="585"/>
    </location>
</feature>
<feature type="domain" description="DUF7507" evidence="4">
    <location>
        <begin position="1103"/>
        <end position="1200"/>
    </location>
</feature>
<keyword evidence="2" id="KW-0472">Membrane</keyword>
<evidence type="ECO:0000313" key="6">
    <source>
        <dbReference type="EMBL" id="WFP16698.1"/>
    </source>
</evidence>
<dbReference type="InterPro" id="IPR051172">
    <property type="entry name" value="Chlamydia_OmcB"/>
</dbReference>
<feature type="domain" description="DUF7507" evidence="4">
    <location>
        <begin position="2600"/>
        <end position="2697"/>
    </location>
</feature>
<evidence type="ECO:0008006" key="8">
    <source>
        <dbReference type="Google" id="ProtNLM"/>
    </source>
</evidence>
<dbReference type="RefSeq" id="WP_278157796.1">
    <property type="nucleotide sequence ID" value="NZ_CP121252.1"/>
</dbReference>
<feature type="domain" description="DUF7927" evidence="5">
    <location>
        <begin position="433"/>
        <end position="559"/>
    </location>
</feature>
<evidence type="ECO:0000256" key="2">
    <source>
        <dbReference type="SAM" id="Phobius"/>
    </source>
</evidence>
<feature type="compositionally biased region" description="Pro residues" evidence="1">
    <location>
        <begin position="1069"/>
        <end position="1085"/>
    </location>
</feature>
<feature type="domain" description="DUF7507" evidence="4">
    <location>
        <begin position="2727"/>
        <end position="2826"/>
    </location>
</feature>
<sequence>MGDANAPASLIRGAVNPTNGLYYYGGSGSPAYLGVYNPNTQSAYRVGDIPGIGNQNGDFAFTADGQLIVVANANVYAVDGAVPSTPGNQTLNLGDPIAQLPAGTLGNGIAFGNSGNIFVSTSSQLIEIDLATGQTVNTYSNPNTASGFTDLASCGFPNTVQLEKDIDAERFAPGDQFELVVDAPSRGNSGARLGAVTTSGNQTGRQSSFAGPYITANGEVLNLSEVGAGSTDLSYYNSDLVCYDAAADNAPVDVRGEAPNWSIDQPDRLVGSTVVCTVTNTSLEKSLELNKVSDPVSGTAVNAGDEITYTVTAENTGAVAMDFVVTDDLSDVLAHGTITDEGYSASIINATGDTTPAENQPTVDGSQQLIWGGNLGVGEAVTIAYTVVVSSDAAGQILNNAANASVTPPNGGTPPTNPAEVTTNHPVNVPGFELNKSVSPESGTAVNPGDTLEYSIEASNTGGTPLTDVEVNDDLNELLELGSVDEGSITATINGQPAEPEAILEDGLLSWTGTLATDETLTITFEFTVGANASGETLANSASGTATPPGGETITPPDVVVENPVNSPGFELEKNANPPSGERVNPGSEITYTVTGSNTGQTPLTNVDVVDDLTGVLEHAELIDGPTATIDGVEVDGLTFEDGVANWSGSLASGEELVLSYTVRVNDDAQNQTLTNTASGSATPPGGGDPIDPVDPDNPPTTEHVVNDPQIELVKSGELSIDSENVSLGDVIDYEFLATNTGNVTLSDVVITDPLDGLSDLSYSWPGEVGVLAPGESVTATATLVLTQEYIDNGLVHNTATAEGTPPPVYNPEDPGAPTPQDPVTADATVVTPLDPAASIDLVKSSQFTDVNEYPSAGDTVEYTLTATNDGNVTLTGVSITDGLPGLEDVSYNWENATEEGVLAPGETVVLTGTYTLTQQDINAGAVLNVGSTEGTPPNVKDPEDPEGPGVPAAPVNDEDPETVLVDRDPSLSLEKRIADDQEFAEAGDTVVYEFVVTNDGTTSLSDISISDDLLGTDAQYTYYWDESTAEIAGTLEPGDSVRATAEYMLTQADLDLGWVRNIATAEGTPPPTFDPQDPENPVPSDPVEAPPAEEVTVLPPVPGLELDKSSELVGDVAVGESVQYSFTATNSGNVTLTGVSITDPMVGLSELSYSWPGEVGVLAPGESVTASATYVLTQADVDAGVVVNAATAEGTPPPSVDPSDPENPVPSDPVETPPVEEVTVLPPVPGISLEKSSELVGDVVAGESVTYSFEATNTGNVTLSDVVITDPMVGLSELSYSWPGEVGVLAPGESVTATASLVLTQEHINSGWVENEALASGVPPLTYDPEDPENPVQPDPVTDDSTVITELESDPSIEVVKSGALAGQAAAGELVEYIFTITNSGNVSLSGVVLQDPLLSDEAIAIDEDAWPGAVGVLNPGESVEASAFYELTQADVDAGSVVNLAAVEGTPPPVIDPSDPGNPVPSDPVNDEDPATVVIPSGPALQLQKSSDLVGDVVAGESVTYSFEATNTGNVTLSDVVITDPLDGLSELSYSWPGEVGVLAPGESVTASATYVLTQADVDRGWVQNVATAGGTPPNPEDPPVEAPPAEEVTVLPPVPGLELDKSSELVGDVAVGESVQYSFTATNSGNVTLTGVSITDPMVGLSELSYSWPGEVGVLAPGESVTASATYVLTQADVDAGVVVNAATAEGTPPPSVDPSDPENPVPSDPVETPPVEEVTVLPPVPGISLEKSSELVGDVVAGESVTYSFEATNTGNVTLSDVVITDPMVGLSELSYSWPGEVGVLAPGESVTATASLVLTQEHINSGWVENEALASGVPPLTYDPEDPENPVQPDPVTDDSTVITELESDPSIEVVKSGALAGQAAAGELVEYIFTITNSGNVSLSGVVLQDPLLSDEAIAIDEDAWPGAVGVLNPGESVEASAFYELTQADVDAGSVVNLAAVEGTPPPVIDPSDPGNPVPSDPVNDEDPATVVIPSGPALQLQKSSDLVGDVVAGESVTYSFEATNTGNVTLSDVVITDPLDGLSELSYSWPGEVGVLAPGESVTASATYVLTQADVDRGWVQNVATAGGTPPNPEDPPVEAPPAEEVTVLPPVPGLELDKSSELVGDVAVGESVQYSFTATNSGNVTLTGVSITDPMVGLSELSYSWPGEVGVLAPGESVTASATYVLTQADVDAGVVVNAATAEGTPPPSVDPSDPENPVPSDPVETPPVEEVTVLPPVPGISLEKSSELVGDVVAGESVTYSFEATNTGNVTLSDVVITDPMVGLSELSYSWPGEVGVLAPGESVTATASLVLTQEHINSGWVENEALASGVPPLTYDPEDPENPVQPDPVTDDSTVITELESDPSIEVVKSGALAGQAAAGELVEYIFTITNSGNVSLSGVVLQDPLLSDEAIAIDEDAWPGAVGVLNPGESVEASAFYELTQADVDAGSVVNLAAVEGTPPPVIDPSDPGNPVPSDPVNDEDPATVVIPSGPALQLQKSSDLVGDVVAGESVTYSFEATNTGNVTLSDVVITDPLDGLSELSYSWPGEVGVLAPGESVTASATYVLTQADVDRGWVQNVATAGGTPPNPEDPPVEAPPAEEVTVLPPVPGLELDKSSELVGDVAVGESVQYSFTATNSGNVTLTGVSITDPMVGLSELSYSWPGEVGVLAPGESVTASATYVLTQADVDAGVVVNAATAEGTPPPSVDPSDPENPVPSDPVETPPVEEVTVLPPVPGISLEKSSELVGDVVAGESVTYSFEATNTGNVTLSDVVITDPMVGLSELSYSWPGEVGVLAPGESVTATATYVLTQADVDSGEVANTAWATGTPPADPQHPGEPVSPLPPVDSSVIVPLVANPSIDLEKAGEFEGAAKVGNSVTFNFTGTNTGNVTLTDVTIDDELEGLGDLEYNWPSEPGVLAPGESVEASASYKLTQADADSGEVHNIATIWAQDPSGTPVSDDDSVTMKLGALAVTGSSGMIIALVLGSMLLLLGAMLILMRNFRRKESV</sequence>
<feature type="domain" description="DUF7507" evidence="4">
    <location>
        <begin position="2849"/>
        <end position="2952"/>
    </location>
</feature>
<feature type="region of interest" description="Disordered" evidence="1">
    <location>
        <begin position="2190"/>
        <end position="2216"/>
    </location>
</feature>
<feature type="domain" description="DUF7507" evidence="4">
    <location>
        <begin position="1729"/>
        <end position="1825"/>
    </location>
</feature>
<dbReference type="Pfam" id="PF24346">
    <property type="entry name" value="DUF7507"/>
    <property type="match status" value="18"/>
</dbReference>
<name>A0ABY8H7Q7_9MICC</name>
<feature type="compositionally biased region" description="Pro residues" evidence="1">
    <location>
        <begin position="1695"/>
        <end position="1711"/>
    </location>
</feature>
<feature type="domain" description="DUF7507" evidence="4">
    <location>
        <begin position="1602"/>
        <end position="1699"/>
    </location>
</feature>